<feature type="transmembrane region" description="Helical" evidence="2">
    <location>
        <begin position="5"/>
        <end position="23"/>
    </location>
</feature>
<dbReference type="RefSeq" id="XP_028527473.1">
    <property type="nucleotide sequence ID" value="XM_028670751.1"/>
</dbReference>
<dbReference type="GeneID" id="39730582"/>
<feature type="compositionally biased region" description="Basic residues" evidence="1">
    <location>
        <begin position="264"/>
        <end position="278"/>
    </location>
</feature>
<name>A0A1J1GQU0_PLAGA</name>
<evidence type="ECO:0000313" key="4">
    <source>
        <dbReference type="Proteomes" id="UP000220797"/>
    </source>
</evidence>
<dbReference type="PANTHER" id="PTHR36329:SF1">
    <property type="entry name" value="TRANSMEMBRANE PROTEIN"/>
    <property type="match status" value="1"/>
</dbReference>
<feature type="transmembrane region" description="Helical" evidence="2">
    <location>
        <begin position="982"/>
        <end position="1002"/>
    </location>
</feature>
<gene>
    <name evidence="3" type="ORF">PGAL8A_00205500</name>
</gene>
<dbReference type="PANTHER" id="PTHR36329">
    <property type="entry name" value="TRANSMEMBRANE PROTEIN"/>
    <property type="match status" value="1"/>
</dbReference>
<feature type="transmembrane region" description="Helical" evidence="2">
    <location>
        <begin position="877"/>
        <end position="895"/>
    </location>
</feature>
<accession>A0A1J1GQU0</accession>
<reference evidence="3" key="1">
    <citation type="submission" date="2015-04" db="EMBL/GenBank/DDBJ databases">
        <authorList>
            <consortium name="Pathogen Informatics"/>
        </authorList>
    </citation>
    <scope>NUCLEOTIDE SEQUENCE [LARGE SCALE GENOMIC DNA]</scope>
    <source>
        <strain evidence="3">8A</strain>
    </source>
</reference>
<feature type="transmembrane region" description="Helical" evidence="2">
    <location>
        <begin position="843"/>
        <end position="865"/>
    </location>
</feature>
<dbReference type="EMBL" id="CVMV01000032">
    <property type="protein sequence ID" value="CRG94658.1"/>
    <property type="molecule type" value="Genomic_DNA"/>
</dbReference>
<dbReference type="OrthoDB" id="346562at2759"/>
<feature type="transmembrane region" description="Helical" evidence="2">
    <location>
        <begin position="811"/>
        <end position="831"/>
    </location>
</feature>
<dbReference type="VEuPathDB" id="PlasmoDB:PGAL8A_00205500"/>
<sequence>MNALILNIFLTYFYMIFVLFIHSSSRIKTPNVFPFEVTEPNYILFSPNFQYIEDVECKNECFKFLNNNDDKNKKNKKENFNETYNRYNIIIAKIKENMNKFNNFNNNKNYYKNYNKNKYNINFNDYSETPNCSNFNFFYKNVKNEDVANVNKYSRNKCNNFFNNDDIIESAYLSNGKIIMNEMKKNNFSGELNSFILIYEISTHKIQRYLKSIFDKNLSRRRFNEYYEYKIYLLKCKGKSNELKKESYNNLSNNLYNSNEEKKHIYHSKNKKRKKKKKEGIIDNHKNERNEEFIKSKTRNNIFYDQKCTLCINKNLGNNMIFTNIINKCAKYKILSLEFIICPIEKDEKKYSLLVSKSIFSLFMKIYHREKNSKIFIDEKRKKESFYENSHTFVNKKTIWVFDCCKKEEISLIFSFDIKEQDLALIFQDCNSHLINNSDYIINDKKIYENDEYYKEDKYMRKDENILQNSYIYDKNQEICYNNNNDYYIDKLKDIFFQSCKYKNEKIFKKNKYFPNVNKIKNFHTNNQLNSKHERETVFSINNEKKNCSSYEKEKRTKKEEGNKYNYQIYYNTYKHVNIKSKKMWDNLHSDIYLNYVKGFYYFYFYIFRRINIYKNLLNHKYINEEQNSKYTSIDKQVNVNNKTSLENSCNCNKYNTNYNNNFNSNNISNNNNYNNFNCNNDKCYNGNYYYYSYINYSKNYYKYEINKNLGFFDDIYINKKLLFPVFSVHNKSLIRNMKKYLKEGIKISIYIDHMSPEIYNCNKYKKIKWALIIFFIPAWLIINIVYIILVQKMWRQMLNPLHRLLISPSLIRLSFYILLLTFCMQCPYVNSNCVEYTLMGYMALNTMFSTIFHGNLLLISKGYMITRGNFDKKESIGITLIISSIYILTSINQVDLNSNNSILICLYITLLLILVINILSIIKFLKLKLSFVRDARIHAWEESINVKLNMYKAYLTVVVIFFCFEIILHILSMLFKSLSGNLTLVEYTLELVMWCCVLYIFRYRGDVLYFSLLYDNSTLHILPLYIASTDVSDITEAEKNEISLDYNKPILILNPFEYNRKYFLSCITIGIPYNMVYKKIDLHNKYKTIPLYNFSSIPFNYHIDNTLYIS</sequence>
<dbReference type="AlphaFoldDB" id="A0A1J1GQU0"/>
<feature type="transmembrane region" description="Helical" evidence="2">
    <location>
        <begin position="901"/>
        <end position="926"/>
    </location>
</feature>
<proteinExistence type="predicted"/>
<dbReference type="OMA" id="KFNTIKW"/>
<evidence type="ECO:0000256" key="2">
    <source>
        <dbReference type="SAM" id="Phobius"/>
    </source>
</evidence>
<comment type="caution">
    <text evidence="3">The sequence shown here is derived from an EMBL/GenBank/DDBJ whole genome shotgun (WGS) entry which is preliminary data.</text>
</comment>
<organism evidence="3 4">
    <name type="scientific">Plasmodium gallinaceum</name>
    <dbReference type="NCBI Taxonomy" id="5849"/>
    <lineage>
        <taxon>Eukaryota</taxon>
        <taxon>Sar</taxon>
        <taxon>Alveolata</taxon>
        <taxon>Apicomplexa</taxon>
        <taxon>Aconoidasida</taxon>
        <taxon>Haemosporida</taxon>
        <taxon>Plasmodiidae</taxon>
        <taxon>Plasmodium</taxon>
        <taxon>Plasmodium (Haemamoeba)</taxon>
    </lineage>
</organism>
<feature type="transmembrane region" description="Helical" evidence="2">
    <location>
        <begin position="770"/>
        <end position="790"/>
    </location>
</feature>
<evidence type="ECO:0000256" key="1">
    <source>
        <dbReference type="SAM" id="MobiDB-lite"/>
    </source>
</evidence>
<feature type="region of interest" description="Disordered" evidence="1">
    <location>
        <begin position="262"/>
        <end position="282"/>
    </location>
</feature>
<keyword evidence="2" id="KW-0812">Transmembrane</keyword>
<keyword evidence="2" id="KW-1133">Transmembrane helix</keyword>
<dbReference type="Proteomes" id="UP000220797">
    <property type="component" value="Unassembled WGS sequence"/>
</dbReference>
<keyword evidence="2" id="KW-0472">Membrane</keyword>
<feature type="transmembrane region" description="Helical" evidence="2">
    <location>
        <begin position="954"/>
        <end position="976"/>
    </location>
</feature>
<protein>
    <submittedName>
        <fullName evidence="3">Uncharacterized protein</fullName>
    </submittedName>
</protein>
<keyword evidence="4" id="KW-1185">Reference proteome</keyword>
<evidence type="ECO:0000313" key="3">
    <source>
        <dbReference type="EMBL" id="CRG94658.1"/>
    </source>
</evidence>